<evidence type="ECO:0000256" key="5">
    <source>
        <dbReference type="ARBA" id="ARBA00022801"/>
    </source>
</evidence>
<dbReference type="OrthoDB" id="461510at2"/>
<keyword evidence="4 8" id="KW-0812">Transmembrane</keyword>
<proteinExistence type="predicted"/>
<dbReference type="EMBL" id="CAACVJ010000046">
    <property type="protein sequence ID" value="VEP12228.1"/>
    <property type="molecule type" value="Genomic_DNA"/>
</dbReference>
<dbReference type="GO" id="GO:0005886">
    <property type="term" value="C:plasma membrane"/>
    <property type="evidence" value="ECO:0007669"/>
    <property type="project" value="UniProtKB-SubCell"/>
</dbReference>
<evidence type="ECO:0000256" key="1">
    <source>
        <dbReference type="ARBA" id="ARBA00004651"/>
    </source>
</evidence>
<name>A0A563VLD3_9CYAN</name>
<comment type="subcellular location">
    <subcellularLocation>
        <location evidence="1">Cell membrane</location>
        <topology evidence="1">Multi-pass membrane protein</topology>
    </subcellularLocation>
</comment>
<feature type="transmembrane region" description="Helical" evidence="8">
    <location>
        <begin position="254"/>
        <end position="276"/>
    </location>
</feature>
<feature type="transmembrane region" description="Helical" evidence="8">
    <location>
        <begin position="66"/>
        <end position="87"/>
    </location>
</feature>
<protein>
    <submittedName>
        <fullName evidence="9">Transmembrane exosortase</fullName>
    </submittedName>
</protein>
<reference evidence="9 10" key="1">
    <citation type="submission" date="2019-01" db="EMBL/GenBank/DDBJ databases">
        <authorList>
            <person name="Brito A."/>
        </authorList>
    </citation>
    <scope>NUCLEOTIDE SEQUENCE [LARGE SCALE GENOMIC DNA]</scope>
    <source>
        <strain evidence="9">1</strain>
    </source>
</reference>
<keyword evidence="2" id="KW-1003">Cell membrane</keyword>
<evidence type="ECO:0000313" key="9">
    <source>
        <dbReference type="EMBL" id="VEP12228.1"/>
    </source>
</evidence>
<sequence>MNISRSPMDKKTWAAISVVSLGIFYFNLLWKTTGDIDSLTTDLLFYSAICALLWRRKDSLVCNSDLVSSFVGLSLLTILLIKSTTLFSFEATLIPLIPFFAAISLALISSGIRGIGQYKKEIFFAWFLFFPTGVIGHFIDGLIQITVLNAKLATYILYYVGFNVANQGNQVILALPELGQFKAIVDYPCAGVPMILLMLKLSLLLVCFFPFNKSQKILIPTVSVAIGFTLGVIRVCILTLLIPQPAKFDYWHGSSGDGIFSTLAVVIFSGFAYWMLEKANSSVNNNQLVVPSELSVINDRQAISDEKVATNNQQRTANYD</sequence>
<feature type="transmembrane region" description="Helical" evidence="8">
    <location>
        <begin position="93"/>
        <end position="112"/>
    </location>
</feature>
<dbReference type="InterPro" id="IPR019127">
    <property type="entry name" value="Exosortase"/>
</dbReference>
<dbReference type="GO" id="GO:0006508">
    <property type="term" value="P:proteolysis"/>
    <property type="evidence" value="ECO:0007669"/>
    <property type="project" value="UniProtKB-KW"/>
</dbReference>
<dbReference type="AlphaFoldDB" id="A0A563VLD3"/>
<evidence type="ECO:0000256" key="2">
    <source>
        <dbReference type="ARBA" id="ARBA00022475"/>
    </source>
</evidence>
<accession>A0A563VLD3</accession>
<dbReference type="GO" id="GO:0008233">
    <property type="term" value="F:peptidase activity"/>
    <property type="evidence" value="ECO:0007669"/>
    <property type="project" value="UniProtKB-KW"/>
</dbReference>
<keyword evidence="10" id="KW-1185">Reference proteome</keyword>
<evidence type="ECO:0000256" key="8">
    <source>
        <dbReference type="SAM" id="Phobius"/>
    </source>
</evidence>
<keyword evidence="3" id="KW-0645">Protease</keyword>
<gene>
    <name evidence="9" type="ORF">H1P_140011</name>
</gene>
<feature type="transmembrane region" description="Helical" evidence="8">
    <location>
        <begin position="217"/>
        <end position="242"/>
    </location>
</feature>
<dbReference type="InterPro" id="IPR026392">
    <property type="entry name" value="Exo/Archaeosortase_dom"/>
</dbReference>
<organism evidence="9 10">
    <name type="scientific">Hyella patelloides LEGE 07179</name>
    <dbReference type="NCBI Taxonomy" id="945734"/>
    <lineage>
        <taxon>Bacteria</taxon>
        <taxon>Bacillati</taxon>
        <taxon>Cyanobacteriota</taxon>
        <taxon>Cyanophyceae</taxon>
        <taxon>Pleurocapsales</taxon>
        <taxon>Hyellaceae</taxon>
        <taxon>Hyella</taxon>
    </lineage>
</organism>
<evidence type="ECO:0000313" key="10">
    <source>
        <dbReference type="Proteomes" id="UP000320055"/>
    </source>
</evidence>
<feature type="transmembrane region" description="Helical" evidence="8">
    <location>
        <begin position="36"/>
        <end position="54"/>
    </location>
</feature>
<keyword evidence="6 8" id="KW-1133">Transmembrane helix</keyword>
<dbReference type="InterPro" id="IPR022505">
    <property type="entry name" value="Exosortase_cyanobac"/>
</dbReference>
<dbReference type="RefSeq" id="WP_144864008.1">
    <property type="nucleotide sequence ID" value="NZ_LR213776.1"/>
</dbReference>
<evidence type="ECO:0000256" key="3">
    <source>
        <dbReference type="ARBA" id="ARBA00022670"/>
    </source>
</evidence>
<dbReference type="NCBIfam" id="TIGR04178">
    <property type="entry name" value="exo_archaeo"/>
    <property type="match status" value="1"/>
</dbReference>
<evidence type="ECO:0000256" key="4">
    <source>
        <dbReference type="ARBA" id="ARBA00022692"/>
    </source>
</evidence>
<feature type="transmembrane region" description="Helical" evidence="8">
    <location>
        <begin position="187"/>
        <end position="211"/>
    </location>
</feature>
<keyword evidence="7 8" id="KW-0472">Membrane</keyword>
<feature type="transmembrane region" description="Helical" evidence="8">
    <location>
        <begin position="12"/>
        <end position="30"/>
    </location>
</feature>
<dbReference type="Proteomes" id="UP000320055">
    <property type="component" value="Unassembled WGS sequence"/>
</dbReference>
<dbReference type="Pfam" id="PF09721">
    <property type="entry name" value="Exosortase_EpsH"/>
    <property type="match status" value="1"/>
</dbReference>
<feature type="transmembrane region" description="Helical" evidence="8">
    <location>
        <begin position="124"/>
        <end position="143"/>
    </location>
</feature>
<dbReference type="NCBIfam" id="TIGR03763">
    <property type="entry name" value="cyanoexo_CrtA"/>
    <property type="match status" value="1"/>
</dbReference>
<evidence type="ECO:0000256" key="7">
    <source>
        <dbReference type="ARBA" id="ARBA00023136"/>
    </source>
</evidence>
<keyword evidence="5" id="KW-0378">Hydrolase</keyword>
<evidence type="ECO:0000256" key="6">
    <source>
        <dbReference type="ARBA" id="ARBA00022989"/>
    </source>
</evidence>